<comment type="caution">
    <text evidence="2">The sequence shown here is derived from an EMBL/GenBank/DDBJ whole genome shotgun (WGS) entry which is preliminary data.</text>
</comment>
<keyword evidence="3" id="KW-1185">Reference proteome</keyword>
<dbReference type="Proteomes" id="UP000828390">
    <property type="component" value="Unassembled WGS sequence"/>
</dbReference>
<reference evidence="2" key="2">
    <citation type="submission" date="2020-11" db="EMBL/GenBank/DDBJ databases">
        <authorList>
            <person name="McCartney M.A."/>
            <person name="Auch B."/>
            <person name="Kono T."/>
            <person name="Mallez S."/>
            <person name="Becker A."/>
            <person name="Gohl D.M."/>
            <person name="Silverstein K.A.T."/>
            <person name="Koren S."/>
            <person name="Bechman K.B."/>
            <person name="Herman A."/>
            <person name="Abrahante J.E."/>
            <person name="Garbe J."/>
        </authorList>
    </citation>
    <scope>NUCLEOTIDE SEQUENCE</scope>
    <source>
        <strain evidence="2">Duluth1</strain>
        <tissue evidence="2">Whole animal</tissue>
    </source>
</reference>
<evidence type="ECO:0000313" key="2">
    <source>
        <dbReference type="EMBL" id="KAH3884836.1"/>
    </source>
</evidence>
<reference evidence="2" key="1">
    <citation type="journal article" date="2019" name="bioRxiv">
        <title>The Genome of the Zebra Mussel, Dreissena polymorpha: A Resource for Invasive Species Research.</title>
        <authorList>
            <person name="McCartney M.A."/>
            <person name="Auch B."/>
            <person name="Kono T."/>
            <person name="Mallez S."/>
            <person name="Zhang Y."/>
            <person name="Obille A."/>
            <person name="Becker A."/>
            <person name="Abrahante J.E."/>
            <person name="Garbe J."/>
            <person name="Badalamenti J.P."/>
            <person name="Herman A."/>
            <person name="Mangelson H."/>
            <person name="Liachko I."/>
            <person name="Sullivan S."/>
            <person name="Sone E.D."/>
            <person name="Koren S."/>
            <person name="Silverstein K.A.T."/>
            <person name="Beckman K.B."/>
            <person name="Gohl D.M."/>
        </authorList>
    </citation>
    <scope>NUCLEOTIDE SEQUENCE</scope>
    <source>
        <strain evidence="2">Duluth1</strain>
        <tissue evidence="2">Whole animal</tissue>
    </source>
</reference>
<protein>
    <submittedName>
        <fullName evidence="2">Uncharacterized protein</fullName>
    </submittedName>
</protein>
<proteinExistence type="predicted"/>
<dbReference type="EMBL" id="JAIWYP010000001">
    <property type="protein sequence ID" value="KAH3884836.1"/>
    <property type="molecule type" value="Genomic_DNA"/>
</dbReference>
<name>A0A9D4RXE1_DREPO</name>
<accession>A0A9D4RXE1</accession>
<feature type="region of interest" description="Disordered" evidence="1">
    <location>
        <begin position="48"/>
        <end position="75"/>
    </location>
</feature>
<sequence>MWAGRPMCGKVCKNQSGLRVHQGKSVCQRVRSQGPRIAVLASEMQEYSSLDSTHTTEELSVQETPQDAFRNHEED</sequence>
<gene>
    <name evidence="2" type="ORF">DPMN_008821</name>
</gene>
<evidence type="ECO:0000313" key="3">
    <source>
        <dbReference type="Proteomes" id="UP000828390"/>
    </source>
</evidence>
<dbReference type="AlphaFoldDB" id="A0A9D4RXE1"/>
<evidence type="ECO:0000256" key="1">
    <source>
        <dbReference type="SAM" id="MobiDB-lite"/>
    </source>
</evidence>
<feature type="compositionally biased region" description="Polar residues" evidence="1">
    <location>
        <begin position="48"/>
        <end position="65"/>
    </location>
</feature>
<organism evidence="2 3">
    <name type="scientific">Dreissena polymorpha</name>
    <name type="common">Zebra mussel</name>
    <name type="synonym">Mytilus polymorpha</name>
    <dbReference type="NCBI Taxonomy" id="45954"/>
    <lineage>
        <taxon>Eukaryota</taxon>
        <taxon>Metazoa</taxon>
        <taxon>Spiralia</taxon>
        <taxon>Lophotrochozoa</taxon>
        <taxon>Mollusca</taxon>
        <taxon>Bivalvia</taxon>
        <taxon>Autobranchia</taxon>
        <taxon>Heteroconchia</taxon>
        <taxon>Euheterodonta</taxon>
        <taxon>Imparidentia</taxon>
        <taxon>Neoheterodontei</taxon>
        <taxon>Myida</taxon>
        <taxon>Dreissenoidea</taxon>
        <taxon>Dreissenidae</taxon>
        <taxon>Dreissena</taxon>
    </lineage>
</organism>